<dbReference type="Proteomes" id="UP001056120">
    <property type="component" value="Linkage Group LG15"/>
</dbReference>
<accession>A0ACB9FX44</accession>
<name>A0ACB9FX44_9ASTR</name>
<dbReference type="EMBL" id="CM042032">
    <property type="protein sequence ID" value="KAI3775714.1"/>
    <property type="molecule type" value="Genomic_DNA"/>
</dbReference>
<evidence type="ECO:0000313" key="2">
    <source>
        <dbReference type="Proteomes" id="UP001056120"/>
    </source>
</evidence>
<keyword evidence="2" id="KW-1185">Reference proteome</keyword>
<proteinExistence type="predicted"/>
<evidence type="ECO:0000313" key="1">
    <source>
        <dbReference type="EMBL" id="KAI3775714.1"/>
    </source>
</evidence>
<reference evidence="2" key="1">
    <citation type="journal article" date="2022" name="Mol. Ecol. Resour.">
        <title>The genomes of chicory, endive, great burdock and yacon provide insights into Asteraceae palaeo-polyploidization history and plant inulin production.</title>
        <authorList>
            <person name="Fan W."/>
            <person name="Wang S."/>
            <person name="Wang H."/>
            <person name="Wang A."/>
            <person name="Jiang F."/>
            <person name="Liu H."/>
            <person name="Zhao H."/>
            <person name="Xu D."/>
            <person name="Zhang Y."/>
        </authorList>
    </citation>
    <scope>NUCLEOTIDE SEQUENCE [LARGE SCALE GENOMIC DNA]</scope>
    <source>
        <strain evidence="2">cv. Yunnan</strain>
    </source>
</reference>
<reference evidence="1 2" key="2">
    <citation type="journal article" date="2022" name="Mol. Ecol. Resour.">
        <title>The genomes of chicory, endive, great burdock and yacon provide insights into Asteraceae paleo-polyploidization history and plant inulin production.</title>
        <authorList>
            <person name="Fan W."/>
            <person name="Wang S."/>
            <person name="Wang H."/>
            <person name="Wang A."/>
            <person name="Jiang F."/>
            <person name="Liu H."/>
            <person name="Zhao H."/>
            <person name="Xu D."/>
            <person name="Zhang Y."/>
        </authorList>
    </citation>
    <scope>NUCLEOTIDE SEQUENCE [LARGE SCALE GENOMIC DNA]</scope>
    <source>
        <strain evidence="2">cv. Yunnan</strain>
        <tissue evidence="1">Leaves</tissue>
    </source>
</reference>
<protein>
    <submittedName>
        <fullName evidence="1">Uncharacterized protein</fullName>
    </submittedName>
</protein>
<organism evidence="1 2">
    <name type="scientific">Smallanthus sonchifolius</name>
    <dbReference type="NCBI Taxonomy" id="185202"/>
    <lineage>
        <taxon>Eukaryota</taxon>
        <taxon>Viridiplantae</taxon>
        <taxon>Streptophyta</taxon>
        <taxon>Embryophyta</taxon>
        <taxon>Tracheophyta</taxon>
        <taxon>Spermatophyta</taxon>
        <taxon>Magnoliopsida</taxon>
        <taxon>eudicotyledons</taxon>
        <taxon>Gunneridae</taxon>
        <taxon>Pentapetalae</taxon>
        <taxon>asterids</taxon>
        <taxon>campanulids</taxon>
        <taxon>Asterales</taxon>
        <taxon>Asteraceae</taxon>
        <taxon>Asteroideae</taxon>
        <taxon>Heliantheae alliance</taxon>
        <taxon>Millerieae</taxon>
        <taxon>Smallanthus</taxon>
    </lineage>
</organism>
<gene>
    <name evidence="1" type="ORF">L1987_45464</name>
</gene>
<sequence>MKQVENRWLVTLLVVVVHITMAEQVMSQPTDRNGTLMFYACSSYTRTNEIFFPNNLNTTFSSLRLQLTTSGQGTAHALLNGASVWAFAWCRGYLSIPDCLDCFDYGVDQLKQCGISNGAQVTYTDCDVRYENYNFFSAVNNRASIVLCDNTTAPQPKEFRKAAERLLLDLRIAASRATNIYAASTMKVAVDNATVYAIAQCNLNARQSVCLECLKLRSRSLYDCLPATSGRATTGLGCFVMYDRAPIFRQNQTTDIASLLWDGASEPKGAGYYHYKHLELATNNFSEENIIGKGGFGEVFKAIFDDKKVVAVKKLKVGYAGAKIEFENEILLISQIRHRNLLGLHGWSSEGSNLLLVLEYMPNGSLDKFLWAPQYILYGHLSEKVDTFSFSIVILEIISGRKCTYRNFDGSSTGLLEFAWKLYETKNLMKLVDETMDVNQYETQYVMNIIEIALLCTQSPVSKRPTMFEVVLMLQNDQSLAQRQLTRPTFIDHDWSIQTGSSRCPTRCNEEGDECSKYL</sequence>
<comment type="caution">
    <text evidence="1">The sequence shown here is derived from an EMBL/GenBank/DDBJ whole genome shotgun (WGS) entry which is preliminary data.</text>
</comment>